<name>A0ABN3QLE8_9ACTN</name>
<dbReference type="EMBL" id="BAAARJ010000018">
    <property type="protein sequence ID" value="GAA2629586.1"/>
    <property type="molecule type" value="Genomic_DNA"/>
</dbReference>
<gene>
    <name evidence="1" type="ORF">GCM10009863_51190</name>
</gene>
<protein>
    <recommendedName>
        <fullName evidence="3">Phage tail protein</fullName>
    </recommendedName>
</protein>
<proteinExistence type="predicted"/>
<accession>A0ABN3QLE8</accession>
<evidence type="ECO:0000313" key="2">
    <source>
        <dbReference type="Proteomes" id="UP001501447"/>
    </source>
</evidence>
<organism evidence="1 2">
    <name type="scientific">Streptomyces axinellae</name>
    <dbReference type="NCBI Taxonomy" id="552788"/>
    <lineage>
        <taxon>Bacteria</taxon>
        <taxon>Bacillati</taxon>
        <taxon>Actinomycetota</taxon>
        <taxon>Actinomycetes</taxon>
        <taxon>Kitasatosporales</taxon>
        <taxon>Streptomycetaceae</taxon>
        <taxon>Streptomyces</taxon>
    </lineage>
</organism>
<dbReference type="InterPro" id="IPR058154">
    <property type="entry name" value="Bxb1_TTP-like"/>
</dbReference>
<sequence length="186" mass="20025">MALNADNVRVGLNGNVYVAPKGSTAPADLTSAWDPAWKDLGYLNDDGVEMEYGTDVEDIMAWQSLSPVRRVLTSVELTLAFTAIELKASAVTLYFPDSAITEVTADTIYKLDIPSAPGSAEMAFGFEWIDGDIVNRVVIPRGEVTDRESVNFQRGEPVGLGMTVSAYASSSPELATWLSNDPSWAA</sequence>
<reference evidence="1 2" key="1">
    <citation type="journal article" date="2019" name="Int. J. Syst. Evol. Microbiol.">
        <title>The Global Catalogue of Microorganisms (GCM) 10K type strain sequencing project: providing services to taxonomists for standard genome sequencing and annotation.</title>
        <authorList>
            <consortium name="The Broad Institute Genomics Platform"/>
            <consortium name="The Broad Institute Genome Sequencing Center for Infectious Disease"/>
            <person name="Wu L."/>
            <person name="Ma J."/>
        </authorList>
    </citation>
    <scope>NUCLEOTIDE SEQUENCE [LARGE SCALE GENOMIC DNA]</scope>
    <source>
        <strain evidence="1 2">JCM 16373</strain>
    </source>
</reference>
<comment type="caution">
    <text evidence="1">The sequence shown here is derived from an EMBL/GenBank/DDBJ whole genome shotgun (WGS) entry which is preliminary data.</text>
</comment>
<dbReference type="Proteomes" id="UP001501447">
    <property type="component" value="Unassembled WGS sequence"/>
</dbReference>
<dbReference type="RefSeq" id="WP_344568859.1">
    <property type="nucleotide sequence ID" value="NZ_BAAARJ010000018.1"/>
</dbReference>
<dbReference type="Pfam" id="PF25681">
    <property type="entry name" value="Phage_TTP_17"/>
    <property type="match status" value="1"/>
</dbReference>
<keyword evidence="2" id="KW-1185">Reference proteome</keyword>
<evidence type="ECO:0008006" key="3">
    <source>
        <dbReference type="Google" id="ProtNLM"/>
    </source>
</evidence>
<evidence type="ECO:0000313" key="1">
    <source>
        <dbReference type="EMBL" id="GAA2629586.1"/>
    </source>
</evidence>